<dbReference type="InterPro" id="IPR011006">
    <property type="entry name" value="CheY-like_superfamily"/>
</dbReference>
<dbReference type="InterPro" id="IPR050595">
    <property type="entry name" value="Bact_response_regulator"/>
</dbReference>
<organism evidence="4 5">
    <name type="scientific">Rariglobus hedericola</name>
    <dbReference type="NCBI Taxonomy" id="2597822"/>
    <lineage>
        <taxon>Bacteria</taxon>
        <taxon>Pseudomonadati</taxon>
        <taxon>Verrucomicrobiota</taxon>
        <taxon>Opitutia</taxon>
        <taxon>Opitutales</taxon>
        <taxon>Opitutaceae</taxon>
        <taxon>Rariglobus</taxon>
    </lineage>
</organism>
<dbReference type="PANTHER" id="PTHR44591:SF3">
    <property type="entry name" value="RESPONSE REGULATORY DOMAIN-CONTAINING PROTEIN"/>
    <property type="match status" value="1"/>
</dbReference>
<dbReference type="Pfam" id="PF00072">
    <property type="entry name" value="Response_reg"/>
    <property type="match status" value="1"/>
</dbReference>
<dbReference type="EMBL" id="VMBG01000002">
    <property type="protein sequence ID" value="TSJ77028.1"/>
    <property type="molecule type" value="Genomic_DNA"/>
</dbReference>
<feature type="modified residue" description="4-aspartylphosphate" evidence="2">
    <location>
        <position position="53"/>
    </location>
</feature>
<feature type="domain" description="Response regulatory" evidence="3">
    <location>
        <begin position="4"/>
        <end position="120"/>
    </location>
</feature>
<evidence type="ECO:0000259" key="3">
    <source>
        <dbReference type="PROSITE" id="PS50110"/>
    </source>
</evidence>
<evidence type="ECO:0000256" key="1">
    <source>
        <dbReference type="ARBA" id="ARBA00022553"/>
    </source>
</evidence>
<name>A0A556QK76_9BACT</name>
<evidence type="ECO:0000313" key="5">
    <source>
        <dbReference type="Proteomes" id="UP000315648"/>
    </source>
</evidence>
<dbReference type="PROSITE" id="PS50110">
    <property type="entry name" value="RESPONSE_REGULATORY"/>
    <property type="match status" value="1"/>
</dbReference>
<dbReference type="GO" id="GO:0000160">
    <property type="term" value="P:phosphorelay signal transduction system"/>
    <property type="evidence" value="ECO:0007669"/>
    <property type="project" value="InterPro"/>
</dbReference>
<evidence type="ECO:0000256" key="2">
    <source>
        <dbReference type="PROSITE-ProRule" id="PRU00169"/>
    </source>
</evidence>
<comment type="caution">
    <text evidence="4">The sequence shown here is derived from an EMBL/GenBank/DDBJ whole genome shotgun (WGS) entry which is preliminary data.</text>
</comment>
<gene>
    <name evidence="4" type="ORF">FPL22_13030</name>
</gene>
<dbReference type="InterPro" id="IPR001789">
    <property type="entry name" value="Sig_transdc_resp-reg_receiver"/>
</dbReference>
<sequence length="134" mass="14813">MRPHILVIDDSKAVRLIALKALAPFDCDVAEATNGFTGLFAMERVLPDLILLDIAMSTMNGDTMLEMMRSNDQLKKLPVIMMVSRHDHKVLPKITALGVSSMIEKPFSETALLEAVREVIKLKPVARKPSKSGQ</sequence>
<dbReference type="SMART" id="SM00448">
    <property type="entry name" value="REC"/>
    <property type="match status" value="1"/>
</dbReference>
<reference evidence="4 5" key="1">
    <citation type="submission" date="2019-07" db="EMBL/GenBank/DDBJ databases">
        <title>Description of 53C-WASEF.</title>
        <authorList>
            <person name="Pitt A."/>
            <person name="Hahn M.W."/>
        </authorList>
    </citation>
    <scope>NUCLEOTIDE SEQUENCE [LARGE SCALE GENOMIC DNA]</scope>
    <source>
        <strain evidence="4 5">53C-WASEF</strain>
    </source>
</reference>
<keyword evidence="1 2" id="KW-0597">Phosphoprotein</keyword>
<dbReference type="OrthoDB" id="9790669at2"/>
<evidence type="ECO:0000313" key="4">
    <source>
        <dbReference type="EMBL" id="TSJ77028.1"/>
    </source>
</evidence>
<dbReference type="Proteomes" id="UP000315648">
    <property type="component" value="Unassembled WGS sequence"/>
</dbReference>
<accession>A0A556QK76</accession>
<dbReference type="SUPFAM" id="SSF52172">
    <property type="entry name" value="CheY-like"/>
    <property type="match status" value="1"/>
</dbReference>
<dbReference type="RefSeq" id="WP_144230849.1">
    <property type="nucleotide sequence ID" value="NZ_CBCRVV010000006.1"/>
</dbReference>
<dbReference type="Gene3D" id="3.40.50.2300">
    <property type="match status" value="1"/>
</dbReference>
<protein>
    <submittedName>
        <fullName evidence="4">Response regulator</fullName>
    </submittedName>
</protein>
<keyword evidence="5" id="KW-1185">Reference proteome</keyword>
<dbReference type="AlphaFoldDB" id="A0A556QK76"/>
<dbReference type="PANTHER" id="PTHR44591">
    <property type="entry name" value="STRESS RESPONSE REGULATOR PROTEIN 1"/>
    <property type="match status" value="1"/>
</dbReference>
<proteinExistence type="predicted"/>